<keyword evidence="1" id="KW-0732">Signal</keyword>
<name>A0ABS7K0X5_9BACI</name>
<proteinExistence type="predicted"/>
<accession>A0ABS7K0X5</accession>
<feature type="chain" id="PRO_5045560787" description="DUF3887 domain-containing protein" evidence="1">
    <location>
        <begin position="26"/>
        <end position="128"/>
    </location>
</feature>
<dbReference type="EMBL" id="JACWFH010000007">
    <property type="protein sequence ID" value="MBY0095902.1"/>
    <property type="molecule type" value="Genomic_DNA"/>
</dbReference>
<evidence type="ECO:0000256" key="1">
    <source>
        <dbReference type="SAM" id="SignalP"/>
    </source>
</evidence>
<dbReference type="Proteomes" id="UP000769780">
    <property type="component" value="Unassembled WGS sequence"/>
</dbReference>
<evidence type="ECO:0008006" key="4">
    <source>
        <dbReference type="Google" id="ProtNLM"/>
    </source>
</evidence>
<comment type="caution">
    <text evidence="2">The sequence shown here is derived from an EMBL/GenBank/DDBJ whole genome shotgun (WGS) entry which is preliminary data.</text>
</comment>
<organism evidence="2 3">
    <name type="scientific">Mesobacillus maritimus</name>
    <dbReference type="NCBI Taxonomy" id="1643336"/>
    <lineage>
        <taxon>Bacteria</taxon>
        <taxon>Bacillati</taxon>
        <taxon>Bacillota</taxon>
        <taxon>Bacilli</taxon>
        <taxon>Bacillales</taxon>
        <taxon>Bacillaceae</taxon>
        <taxon>Mesobacillus</taxon>
    </lineage>
</organism>
<keyword evidence="3" id="KW-1185">Reference proteome</keyword>
<gene>
    <name evidence="2" type="ORF">H0185_03665</name>
</gene>
<reference evidence="2 3" key="1">
    <citation type="submission" date="2020-07" db="EMBL/GenBank/DDBJ databases">
        <title>Fungal Genomes of the International Space Station.</title>
        <authorList>
            <person name="Seuylemezian A."/>
            <person name="Singh N.K."/>
            <person name="Wood J."/>
            <person name="Venkateswaran K."/>
        </authorList>
    </citation>
    <scope>NUCLEOTIDE SEQUENCE [LARGE SCALE GENOMIC DNA]</scope>
    <source>
        <strain evidence="2 3">PL-B2</strain>
    </source>
</reference>
<evidence type="ECO:0000313" key="3">
    <source>
        <dbReference type="Proteomes" id="UP000769780"/>
    </source>
</evidence>
<evidence type="ECO:0000313" key="2">
    <source>
        <dbReference type="EMBL" id="MBY0095902.1"/>
    </source>
</evidence>
<sequence>MNKKIGAILVVLFCSYSLCCGSPSASDLKKDELEHVTLILLHQKMVDALKDHYGGITQFQDLQLVKIVSRNVPADMKDDSAFKSHGTVYDLIVQLQAFAGEGKKEKVTIVFSNEFASDGFEVVSFNVE</sequence>
<protein>
    <recommendedName>
        <fullName evidence="4">DUF3887 domain-containing protein</fullName>
    </recommendedName>
</protein>
<feature type="signal peptide" evidence="1">
    <location>
        <begin position="1"/>
        <end position="25"/>
    </location>
</feature>